<dbReference type="RefSeq" id="WP_167472470.1">
    <property type="nucleotide sequence ID" value="NZ_CP046172.1"/>
</dbReference>
<dbReference type="AlphaFoldDB" id="A0A6G9Y8G9"/>
<dbReference type="SUPFAM" id="SSF54427">
    <property type="entry name" value="NTF2-like"/>
    <property type="match status" value="1"/>
</dbReference>
<protein>
    <recommendedName>
        <fullName evidence="1">SnoaL-like domain-containing protein</fullName>
    </recommendedName>
</protein>
<dbReference type="InterPro" id="IPR037401">
    <property type="entry name" value="SnoaL-like"/>
</dbReference>
<reference evidence="2 3" key="1">
    <citation type="journal article" date="2019" name="ACS Chem. Biol.">
        <title>Identification and Mobilization of a Cryptic Antibiotic Biosynthesis Gene Locus from a Human-Pathogenic Nocardia Isolate.</title>
        <authorList>
            <person name="Herisse M."/>
            <person name="Ishida K."/>
            <person name="Porter J.L."/>
            <person name="Howden B."/>
            <person name="Hertweck C."/>
            <person name="Stinear T.P."/>
            <person name="Pidot S.J."/>
        </authorList>
    </citation>
    <scope>NUCLEOTIDE SEQUENCE [LARGE SCALE GENOMIC DNA]</scope>
    <source>
        <strain evidence="2 3">AUSMDU00012717</strain>
    </source>
</reference>
<sequence>MSDLDIVKAFYTTIQSPDETSVSDLLHPELEVRAAPGLPLGLGGAYSGPQDALTRLWGVVHQNFDMAPYDETCQRTTDGTVVVTGHYRGTARETGREFEAEFAHLWQVRDGKLFRLHQYVDTAVLNAALD</sequence>
<dbReference type="Proteomes" id="UP000503540">
    <property type="component" value="Chromosome"/>
</dbReference>
<proteinExistence type="predicted"/>
<dbReference type="InterPro" id="IPR032710">
    <property type="entry name" value="NTF2-like_dom_sf"/>
</dbReference>
<dbReference type="PANTHER" id="PTHR41252:SF1">
    <property type="entry name" value="BLR2505 PROTEIN"/>
    <property type="match status" value="1"/>
</dbReference>
<accession>A0A6G9Y8G9</accession>
<evidence type="ECO:0000313" key="3">
    <source>
        <dbReference type="Proteomes" id="UP000503540"/>
    </source>
</evidence>
<evidence type="ECO:0000313" key="2">
    <source>
        <dbReference type="EMBL" id="QIS09353.1"/>
    </source>
</evidence>
<dbReference type="Gene3D" id="3.10.450.50">
    <property type="match status" value="1"/>
</dbReference>
<gene>
    <name evidence="2" type="ORF">F5544_07230</name>
</gene>
<dbReference type="PANTHER" id="PTHR41252">
    <property type="entry name" value="BLR2505 PROTEIN"/>
    <property type="match status" value="1"/>
</dbReference>
<dbReference type="Pfam" id="PF12680">
    <property type="entry name" value="SnoaL_2"/>
    <property type="match status" value="1"/>
</dbReference>
<evidence type="ECO:0000259" key="1">
    <source>
        <dbReference type="Pfam" id="PF12680"/>
    </source>
</evidence>
<name>A0A6G9Y8G9_9NOCA</name>
<keyword evidence="3" id="KW-1185">Reference proteome</keyword>
<feature type="domain" description="SnoaL-like" evidence="1">
    <location>
        <begin position="7"/>
        <end position="115"/>
    </location>
</feature>
<organism evidence="2 3">
    <name type="scientific">Nocardia arthritidis</name>
    <dbReference type="NCBI Taxonomy" id="228602"/>
    <lineage>
        <taxon>Bacteria</taxon>
        <taxon>Bacillati</taxon>
        <taxon>Actinomycetota</taxon>
        <taxon>Actinomycetes</taxon>
        <taxon>Mycobacteriales</taxon>
        <taxon>Nocardiaceae</taxon>
        <taxon>Nocardia</taxon>
    </lineage>
</organism>
<dbReference type="EMBL" id="CP046172">
    <property type="protein sequence ID" value="QIS09353.1"/>
    <property type="molecule type" value="Genomic_DNA"/>
</dbReference>
<dbReference type="KEGG" id="nah:F5544_07230"/>